<accession>A0A8S1BPK7</accession>
<evidence type="ECO:0000313" key="2">
    <source>
        <dbReference type="EMBL" id="CAB3260742.1"/>
    </source>
</evidence>
<protein>
    <submittedName>
        <fullName evidence="2">Uncharacterized protein</fullName>
    </submittedName>
</protein>
<name>A0A8S1BPK7_ARCPL</name>
<dbReference type="EMBL" id="CADEBD010000874">
    <property type="protein sequence ID" value="CAB3260742.1"/>
    <property type="molecule type" value="Genomic_DNA"/>
</dbReference>
<feature type="compositionally biased region" description="Low complexity" evidence="1">
    <location>
        <begin position="48"/>
        <end position="57"/>
    </location>
</feature>
<dbReference type="OrthoDB" id="5988548at2759"/>
<evidence type="ECO:0000313" key="3">
    <source>
        <dbReference type="Proteomes" id="UP000494256"/>
    </source>
</evidence>
<gene>
    <name evidence="2" type="ORF">APLA_LOCUS17177</name>
</gene>
<evidence type="ECO:0000256" key="1">
    <source>
        <dbReference type="SAM" id="MobiDB-lite"/>
    </source>
</evidence>
<dbReference type="Proteomes" id="UP000494256">
    <property type="component" value="Unassembled WGS sequence"/>
</dbReference>
<dbReference type="AlphaFoldDB" id="A0A8S1BPK7"/>
<reference evidence="2 3" key="1">
    <citation type="submission" date="2020-04" db="EMBL/GenBank/DDBJ databases">
        <authorList>
            <person name="Wallbank WR R."/>
            <person name="Pardo Diaz C."/>
            <person name="Kozak K."/>
            <person name="Martin S."/>
            <person name="Jiggins C."/>
            <person name="Moest M."/>
            <person name="Warren A I."/>
            <person name="Byers J.R.P. K."/>
            <person name="Montejo-Kovacevich G."/>
            <person name="Yen C E."/>
        </authorList>
    </citation>
    <scope>NUCLEOTIDE SEQUENCE [LARGE SCALE GENOMIC DNA]</scope>
</reference>
<comment type="caution">
    <text evidence="2">The sequence shown here is derived from an EMBL/GenBank/DDBJ whole genome shotgun (WGS) entry which is preliminary data.</text>
</comment>
<organism evidence="2 3">
    <name type="scientific">Arctia plantaginis</name>
    <name type="common">Wood tiger moth</name>
    <name type="synonym">Phalaena plantaginis</name>
    <dbReference type="NCBI Taxonomy" id="874455"/>
    <lineage>
        <taxon>Eukaryota</taxon>
        <taxon>Metazoa</taxon>
        <taxon>Ecdysozoa</taxon>
        <taxon>Arthropoda</taxon>
        <taxon>Hexapoda</taxon>
        <taxon>Insecta</taxon>
        <taxon>Pterygota</taxon>
        <taxon>Neoptera</taxon>
        <taxon>Endopterygota</taxon>
        <taxon>Lepidoptera</taxon>
        <taxon>Glossata</taxon>
        <taxon>Ditrysia</taxon>
        <taxon>Noctuoidea</taxon>
        <taxon>Erebidae</taxon>
        <taxon>Arctiinae</taxon>
        <taxon>Arctia</taxon>
    </lineage>
</organism>
<feature type="region of interest" description="Disordered" evidence="1">
    <location>
        <begin position="1"/>
        <end position="83"/>
    </location>
</feature>
<feature type="compositionally biased region" description="Polar residues" evidence="1">
    <location>
        <begin position="73"/>
        <end position="83"/>
    </location>
</feature>
<feature type="compositionally biased region" description="Basic residues" evidence="1">
    <location>
        <begin position="30"/>
        <end position="47"/>
    </location>
</feature>
<sequence length="83" mass="8901">METDKDCISPVANRYGDPAGQLAGRLRGNGVRRRGSGAGQRRGRTPHTTRSARTSAAAPPPPPRTQLWDTLATRGTTSICMQK</sequence>
<proteinExistence type="predicted"/>